<dbReference type="SUPFAM" id="SSF46689">
    <property type="entry name" value="Homeodomain-like"/>
    <property type="match status" value="2"/>
</dbReference>
<reference evidence="6" key="1">
    <citation type="submission" date="2022-11" db="EMBL/GenBank/DDBJ databases">
        <title>Lacrimispora xylanolytica sy1, complete genome.</title>
        <authorList>
            <person name="Choi S."/>
        </authorList>
    </citation>
    <scope>NUCLEOTIDE SEQUENCE</scope>
    <source>
        <strain evidence="6">Sy1</strain>
    </source>
</reference>
<dbReference type="PROSITE" id="PS00041">
    <property type="entry name" value="HTH_ARAC_FAMILY_1"/>
    <property type="match status" value="1"/>
</dbReference>
<organism evidence="6 7">
    <name type="scientific">Lacrimispora xylanolytica</name>
    <dbReference type="NCBI Taxonomy" id="29375"/>
    <lineage>
        <taxon>Bacteria</taxon>
        <taxon>Bacillati</taxon>
        <taxon>Bacillota</taxon>
        <taxon>Clostridia</taxon>
        <taxon>Lachnospirales</taxon>
        <taxon>Lachnospiraceae</taxon>
        <taxon>Lacrimispora</taxon>
    </lineage>
</organism>
<sequence>MKGFGIWNLKGREKRGFRRYFTKILRSNILLILIPISILGLFWYHMMIQQATQKFYQQKSIALNEIASGIDQRIKNIKLELATEISEKRYSTYTYSGSYNTDLTMISRRLSAMTQKYHLIDSVYFYDRTTRKIYNSKTGQYFFPEFYDTGWIHDIKENSCTIQQLPPRLIFDDESLFDKYSFLYNKRNNLVLSLVLKGKPDFYLVANISMKGLYHDIFDSYHLGNGRGEFFLTALDGTLMEGNSSYLDSKELVLQPYKSSDNQVSYVIRNGRIYFIKPVDFNALAVISYPLGDSYMEAVYLGKYILLVCAGLMLFSLIISGYMARRLYRPIHILYSDFAKGGKNTSQEKVTDEIELLKQIFTEMNTYNSNVKIKLKRFDELSKSFTFRSFLENRKYKQEFIGDHPYLFDNDGFCHCQLLLVRFDVSHRKMTSEEELLFRLNLEEVLRSYLLSSQKGILTKIEEETFVLLYQGNEGENLEQTRRVLTDTVIKLINGNAYFGLSQTIHHAKEILEEFPKCLEAVKNACFFHWSNELITSGQTEKVMDSDELYGMLLNINASFIRSIVTQNEPGIERLFLELEEKLMAIHNVSQVKDVYNRILVELDHEFHFTRHMETSLLDALNEYKTLADMIHDSKALLRNISVQYKSNDAKENNYCEMAKQYLSEHYMKDMNITDTADYLNISYSYLSKIFRARAGITLTDYLNQTRIEKSKDYLTGSFLTLTEISEKVGYNNVQSYQRFFKKYVAMTPGEYRKYKTPDLSL</sequence>
<dbReference type="PROSITE" id="PS01124">
    <property type="entry name" value="HTH_ARAC_FAMILY_2"/>
    <property type="match status" value="1"/>
</dbReference>
<dbReference type="EMBL" id="CP113524">
    <property type="protein sequence ID" value="WAJ25380.1"/>
    <property type="molecule type" value="Genomic_DNA"/>
</dbReference>
<dbReference type="Gene3D" id="1.10.10.60">
    <property type="entry name" value="Homeodomain-like"/>
    <property type="match status" value="2"/>
</dbReference>
<keyword evidence="3" id="KW-0804">Transcription</keyword>
<evidence type="ECO:0000313" key="7">
    <source>
        <dbReference type="Proteomes" id="UP001163115"/>
    </source>
</evidence>
<evidence type="ECO:0000313" key="6">
    <source>
        <dbReference type="EMBL" id="WAJ25380.1"/>
    </source>
</evidence>
<dbReference type="PANTHER" id="PTHR43280">
    <property type="entry name" value="ARAC-FAMILY TRANSCRIPTIONAL REGULATOR"/>
    <property type="match status" value="1"/>
</dbReference>
<accession>A0ABY7AF69</accession>
<protein>
    <submittedName>
        <fullName evidence="6">Helix-turn-helix domain-containing protein</fullName>
    </submittedName>
</protein>
<feature type="domain" description="HTH araC/xylS-type" evidence="5">
    <location>
        <begin position="657"/>
        <end position="755"/>
    </location>
</feature>
<gene>
    <name evidence="6" type="ORF">OW255_07690</name>
</gene>
<keyword evidence="7" id="KW-1185">Reference proteome</keyword>
<evidence type="ECO:0000256" key="2">
    <source>
        <dbReference type="ARBA" id="ARBA00023125"/>
    </source>
</evidence>
<evidence type="ECO:0000259" key="5">
    <source>
        <dbReference type="PROSITE" id="PS01124"/>
    </source>
</evidence>
<dbReference type="Pfam" id="PF12833">
    <property type="entry name" value="HTH_18"/>
    <property type="match status" value="1"/>
</dbReference>
<dbReference type="RefSeq" id="WP_268116259.1">
    <property type="nucleotide sequence ID" value="NZ_CP113524.1"/>
</dbReference>
<keyword evidence="2" id="KW-0238">DNA-binding</keyword>
<dbReference type="InterPro" id="IPR009057">
    <property type="entry name" value="Homeodomain-like_sf"/>
</dbReference>
<dbReference type="SMART" id="SM00342">
    <property type="entry name" value="HTH_ARAC"/>
    <property type="match status" value="1"/>
</dbReference>
<feature type="transmembrane region" description="Helical" evidence="4">
    <location>
        <begin position="20"/>
        <end position="44"/>
    </location>
</feature>
<evidence type="ECO:0000256" key="4">
    <source>
        <dbReference type="SAM" id="Phobius"/>
    </source>
</evidence>
<keyword evidence="4" id="KW-1133">Transmembrane helix</keyword>
<proteinExistence type="predicted"/>
<dbReference type="Proteomes" id="UP001163115">
    <property type="component" value="Chromosome"/>
</dbReference>
<name>A0ABY7AF69_9FIRM</name>
<keyword evidence="1" id="KW-0805">Transcription regulation</keyword>
<dbReference type="InterPro" id="IPR018062">
    <property type="entry name" value="HTH_AraC-typ_CS"/>
</dbReference>
<dbReference type="PANTHER" id="PTHR43280:SF28">
    <property type="entry name" value="HTH-TYPE TRANSCRIPTIONAL ACTIVATOR RHAS"/>
    <property type="match status" value="1"/>
</dbReference>
<evidence type="ECO:0000256" key="1">
    <source>
        <dbReference type="ARBA" id="ARBA00023015"/>
    </source>
</evidence>
<keyword evidence="4" id="KW-0812">Transmembrane</keyword>
<evidence type="ECO:0000256" key="3">
    <source>
        <dbReference type="ARBA" id="ARBA00023163"/>
    </source>
</evidence>
<keyword evidence="4" id="KW-0472">Membrane</keyword>
<dbReference type="InterPro" id="IPR018060">
    <property type="entry name" value="HTH_AraC"/>
</dbReference>